<keyword evidence="2" id="KW-1185">Reference proteome</keyword>
<comment type="caution">
    <text evidence="1">The sequence shown here is derived from an EMBL/GenBank/DDBJ whole genome shotgun (WGS) entry which is preliminary data.</text>
</comment>
<protein>
    <submittedName>
        <fullName evidence="1">Uncharacterized protein</fullName>
    </submittedName>
</protein>
<reference evidence="1 2" key="1">
    <citation type="journal article" date="2018" name="Sci. Rep.">
        <title>Genomic signatures of local adaptation to the degree of environmental predictability in rotifers.</title>
        <authorList>
            <person name="Franch-Gras L."/>
            <person name="Hahn C."/>
            <person name="Garcia-Roger E.M."/>
            <person name="Carmona M.J."/>
            <person name="Serra M."/>
            <person name="Gomez A."/>
        </authorList>
    </citation>
    <scope>NUCLEOTIDE SEQUENCE [LARGE SCALE GENOMIC DNA]</scope>
    <source>
        <strain evidence="1">HYR1</strain>
    </source>
</reference>
<dbReference type="EMBL" id="REGN01004332">
    <property type="protein sequence ID" value="RNA17977.1"/>
    <property type="molecule type" value="Genomic_DNA"/>
</dbReference>
<dbReference type="Proteomes" id="UP000276133">
    <property type="component" value="Unassembled WGS sequence"/>
</dbReference>
<organism evidence="1 2">
    <name type="scientific">Brachionus plicatilis</name>
    <name type="common">Marine rotifer</name>
    <name type="synonym">Brachionus muelleri</name>
    <dbReference type="NCBI Taxonomy" id="10195"/>
    <lineage>
        <taxon>Eukaryota</taxon>
        <taxon>Metazoa</taxon>
        <taxon>Spiralia</taxon>
        <taxon>Gnathifera</taxon>
        <taxon>Rotifera</taxon>
        <taxon>Eurotatoria</taxon>
        <taxon>Monogononta</taxon>
        <taxon>Pseudotrocha</taxon>
        <taxon>Ploima</taxon>
        <taxon>Brachionidae</taxon>
        <taxon>Brachionus</taxon>
    </lineage>
</organism>
<evidence type="ECO:0000313" key="1">
    <source>
        <dbReference type="EMBL" id="RNA17977.1"/>
    </source>
</evidence>
<sequence>MRKSQLSVYFKGWEFEIDTFEILLKNSVDFDFMISKLNKIIIQWFRKVKINFDTEIQFRYPNKNFDFKTKFRRSLLIFVTKLKRKVTQYKAVLSF</sequence>
<gene>
    <name evidence="1" type="ORF">BpHYR1_022796</name>
</gene>
<proteinExistence type="predicted"/>
<accession>A0A3M7R313</accession>
<name>A0A3M7R313_BRAPC</name>
<evidence type="ECO:0000313" key="2">
    <source>
        <dbReference type="Proteomes" id="UP000276133"/>
    </source>
</evidence>
<dbReference type="AlphaFoldDB" id="A0A3M7R313"/>